<sequence>MHFKQLVSVSVILLGGSRACLHDSIIAPRVEDELATLRRRDVPVPLKTAIKNVRVFDGYVVSKPQTVIIDGEFITDSDENVEQVIDADNRILIPGLIDSHAHVQSVEGLENMTSYGVTTIFDMACPNYELCNSLKSNPGLASLYVSMLSALGPAGGNPKLNPVSPELLLYPGKDPKYLVDYAFGNGSNYFKIVNANSGGPTQEQQNELVDYAHSKGHFVVTHAPSVIAYTQAVTAKTDVLQHMPDDGLLSPCVIKSMKEDNLASTPTMEIFRRAYTIQPEIIQFLRGNNSANSTYENVVRNVKRQHIAGVPILAGTDAVGSSIPQFYFPFGDSLHQELVNLVDAGMTPAEALRAATIVPATVHRLNDRGVIKPGMRADLVLLNSNPLVNISNTRDIARVWAGGVEYANVAK</sequence>
<proteinExistence type="predicted"/>
<comment type="caution">
    <text evidence="1">The sequence shown here is derived from an EMBL/GenBank/DDBJ whole genome shotgun (WGS) entry which is preliminary data.</text>
</comment>
<gene>
    <name evidence="1" type="ORF">F4821DRAFT_251948</name>
</gene>
<evidence type="ECO:0000313" key="1">
    <source>
        <dbReference type="EMBL" id="KAI6080249.1"/>
    </source>
</evidence>
<keyword evidence="2" id="KW-1185">Reference proteome</keyword>
<organism evidence="1 2">
    <name type="scientific">Hypoxylon rubiginosum</name>
    <dbReference type="NCBI Taxonomy" id="110542"/>
    <lineage>
        <taxon>Eukaryota</taxon>
        <taxon>Fungi</taxon>
        <taxon>Dikarya</taxon>
        <taxon>Ascomycota</taxon>
        <taxon>Pezizomycotina</taxon>
        <taxon>Sordariomycetes</taxon>
        <taxon>Xylariomycetidae</taxon>
        <taxon>Xylariales</taxon>
        <taxon>Hypoxylaceae</taxon>
        <taxon>Hypoxylon</taxon>
    </lineage>
</organism>
<accession>A0ACC0CIL9</accession>
<dbReference type="EMBL" id="MU394464">
    <property type="protein sequence ID" value="KAI6080249.1"/>
    <property type="molecule type" value="Genomic_DNA"/>
</dbReference>
<reference evidence="1 2" key="1">
    <citation type="journal article" date="2022" name="New Phytol.">
        <title>Ecological generalism drives hyperdiversity of secondary metabolite gene clusters in xylarialean endophytes.</title>
        <authorList>
            <person name="Franco M.E.E."/>
            <person name="Wisecaver J.H."/>
            <person name="Arnold A.E."/>
            <person name="Ju Y.M."/>
            <person name="Slot J.C."/>
            <person name="Ahrendt S."/>
            <person name="Moore L.P."/>
            <person name="Eastman K.E."/>
            <person name="Scott K."/>
            <person name="Konkel Z."/>
            <person name="Mondo S.J."/>
            <person name="Kuo A."/>
            <person name="Hayes R.D."/>
            <person name="Haridas S."/>
            <person name="Andreopoulos B."/>
            <person name="Riley R."/>
            <person name="LaButti K."/>
            <person name="Pangilinan J."/>
            <person name="Lipzen A."/>
            <person name="Amirebrahimi M."/>
            <person name="Yan J."/>
            <person name="Adam C."/>
            <person name="Keymanesh K."/>
            <person name="Ng V."/>
            <person name="Louie K."/>
            <person name="Northen T."/>
            <person name="Drula E."/>
            <person name="Henrissat B."/>
            <person name="Hsieh H.M."/>
            <person name="Youens-Clark K."/>
            <person name="Lutzoni F."/>
            <person name="Miadlikowska J."/>
            <person name="Eastwood D.C."/>
            <person name="Hamelin R.C."/>
            <person name="Grigoriev I.V."/>
            <person name="U'Ren J.M."/>
        </authorList>
    </citation>
    <scope>NUCLEOTIDE SEQUENCE [LARGE SCALE GENOMIC DNA]</scope>
    <source>
        <strain evidence="1 2">ER1909</strain>
    </source>
</reference>
<name>A0ACC0CIL9_9PEZI</name>
<evidence type="ECO:0000313" key="2">
    <source>
        <dbReference type="Proteomes" id="UP001497680"/>
    </source>
</evidence>
<dbReference type="Proteomes" id="UP001497680">
    <property type="component" value="Unassembled WGS sequence"/>
</dbReference>
<protein>
    <submittedName>
        <fullName evidence="1">Uncharacterized protein</fullName>
    </submittedName>
</protein>